<reference evidence="1 3" key="1">
    <citation type="submission" date="2019-03" db="EMBL/GenBank/DDBJ databases">
        <authorList>
            <person name="Kox A.R. M."/>
        </authorList>
    </citation>
    <scope>NUCLEOTIDE SEQUENCE [LARGE SCALE GENOMIC DNA]</scope>
    <source>
        <strain evidence="1">MTUNDRAET4 annotated genome</strain>
    </source>
</reference>
<gene>
    <name evidence="2" type="ORF">MPC4_190071</name>
    <name evidence="1" type="ORF">MTUNDRAET4_0364</name>
</gene>
<organism evidence="1 3">
    <name type="scientific">Methylocella tundrae</name>
    <dbReference type="NCBI Taxonomy" id="227605"/>
    <lineage>
        <taxon>Bacteria</taxon>
        <taxon>Pseudomonadati</taxon>
        <taxon>Pseudomonadota</taxon>
        <taxon>Alphaproteobacteria</taxon>
        <taxon>Hyphomicrobiales</taxon>
        <taxon>Beijerinckiaceae</taxon>
        <taxon>Methylocella</taxon>
    </lineage>
</organism>
<keyword evidence="4" id="KW-1185">Reference proteome</keyword>
<evidence type="ECO:0000313" key="1">
    <source>
        <dbReference type="EMBL" id="VFU07257.1"/>
    </source>
</evidence>
<dbReference type="KEGG" id="mtun:MTUNDRAET4_0364"/>
<name>A0A4U8YVH8_METTU</name>
<reference evidence="2 4" key="2">
    <citation type="submission" date="2019-05" db="EMBL/GenBank/DDBJ databases">
        <authorList>
            <person name="Farhan Ul Haque M."/>
        </authorList>
    </citation>
    <scope>NUCLEOTIDE SEQUENCE [LARGE SCALE GENOMIC DNA]</scope>
    <source>
        <strain evidence="2">2</strain>
    </source>
</reference>
<dbReference type="AlphaFoldDB" id="A0A4U8YVH8"/>
<accession>A0A4U8YVH8</accession>
<sequence>MRAGATYGRRKCLSRLRLRALSL</sequence>
<dbReference type="EMBL" id="LR536450">
    <property type="protein sequence ID" value="VFU07257.1"/>
    <property type="molecule type" value="Genomic_DNA"/>
</dbReference>
<dbReference type="Proteomes" id="UP000294360">
    <property type="component" value="Chromosome"/>
</dbReference>
<dbReference type="Proteomes" id="UP000485880">
    <property type="component" value="Unassembled WGS sequence"/>
</dbReference>
<evidence type="ECO:0000313" key="4">
    <source>
        <dbReference type="Proteomes" id="UP000485880"/>
    </source>
</evidence>
<evidence type="ECO:0000313" key="2">
    <source>
        <dbReference type="EMBL" id="VTZ49758.1"/>
    </source>
</evidence>
<dbReference type="EMBL" id="CABFMQ020000075">
    <property type="protein sequence ID" value="VTZ49758.1"/>
    <property type="molecule type" value="Genomic_DNA"/>
</dbReference>
<protein>
    <submittedName>
        <fullName evidence="1">Uncharacterized protein</fullName>
    </submittedName>
</protein>
<proteinExistence type="predicted"/>
<evidence type="ECO:0000313" key="3">
    <source>
        <dbReference type="Proteomes" id="UP000294360"/>
    </source>
</evidence>